<comment type="caution">
    <text evidence="2">The sequence shown here is derived from an EMBL/GenBank/DDBJ whole genome shotgun (WGS) entry which is preliminary data.</text>
</comment>
<evidence type="ECO:0000313" key="3">
    <source>
        <dbReference type="Proteomes" id="UP001433268"/>
    </source>
</evidence>
<name>A0ABR1WP29_9PEZI</name>
<proteinExistence type="predicted"/>
<dbReference type="EMBL" id="JAQQWN010000005">
    <property type="protein sequence ID" value="KAK8085286.1"/>
    <property type="molecule type" value="Genomic_DNA"/>
</dbReference>
<sequence>MKSLHILLFTAAAVASPLLEVKQESGNEEYQVTLQLIKDTNEVSISAWNKERSALVGHSCSKDLATGAFQSHPISFEVDLNGAGNVTIGDRSYLVHGEPEKSGGISCGRIHSQVEALVNCHITLPTSLKLRSLNKRDIDQCFPVSTPELDNIRAGLESNASAPATQINSPELFNVTTVSELEERQICGSHMSVTERVGDGNPHQNPLNIQISDNFQCGARDTCTIGYGQGTSWSVGFSASATAWQWINAGFSVERSVETGNDYQCQTSGDDFFSMWKKQGQTAYTVQNVQYTCAGRRASDPFVMWSPNARNINGYFYCVHGRQYCRSNGERWLEDYGPAGGV</sequence>
<feature type="chain" id="PRO_5045751668" evidence="1">
    <location>
        <begin position="16"/>
        <end position="342"/>
    </location>
</feature>
<keyword evidence="1" id="KW-0732">Signal</keyword>
<dbReference type="Proteomes" id="UP001433268">
    <property type="component" value="Unassembled WGS sequence"/>
</dbReference>
<dbReference type="RefSeq" id="XP_066669795.1">
    <property type="nucleotide sequence ID" value="XM_066810872.1"/>
</dbReference>
<feature type="signal peptide" evidence="1">
    <location>
        <begin position="1"/>
        <end position="15"/>
    </location>
</feature>
<dbReference type="GeneID" id="92043932"/>
<gene>
    <name evidence="2" type="ORF">PG997_006557</name>
</gene>
<accession>A0ABR1WP29</accession>
<reference evidence="2 3" key="1">
    <citation type="submission" date="2023-01" db="EMBL/GenBank/DDBJ databases">
        <title>Analysis of 21 Apiospora genomes using comparative genomics revels a genus with tremendous synthesis potential of carbohydrate active enzymes and secondary metabolites.</title>
        <authorList>
            <person name="Sorensen T."/>
        </authorList>
    </citation>
    <scope>NUCLEOTIDE SEQUENCE [LARGE SCALE GENOMIC DNA]</scope>
    <source>
        <strain evidence="2 3">CBS 114990</strain>
    </source>
</reference>
<keyword evidence="3" id="KW-1185">Reference proteome</keyword>
<protein>
    <submittedName>
        <fullName evidence="2">Uncharacterized protein</fullName>
    </submittedName>
</protein>
<evidence type="ECO:0000256" key="1">
    <source>
        <dbReference type="SAM" id="SignalP"/>
    </source>
</evidence>
<organism evidence="2 3">
    <name type="scientific">Apiospora hydei</name>
    <dbReference type="NCBI Taxonomy" id="1337664"/>
    <lineage>
        <taxon>Eukaryota</taxon>
        <taxon>Fungi</taxon>
        <taxon>Dikarya</taxon>
        <taxon>Ascomycota</taxon>
        <taxon>Pezizomycotina</taxon>
        <taxon>Sordariomycetes</taxon>
        <taxon>Xylariomycetidae</taxon>
        <taxon>Amphisphaeriales</taxon>
        <taxon>Apiosporaceae</taxon>
        <taxon>Apiospora</taxon>
    </lineage>
</organism>
<evidence type="ECO:0000313" key="2">
    <source>
        <dbReference type="EMBL" id="KAK8085286.1"/>
    </source>
</evidence>